<dbReference type="HAMAP" id="MF_02040">
    <property type="entry name" value="Mrp_NBP35"/>
    <property type="match status" value="1"/>
</dbReference>
<gene>
    <name evidence="13" type="ORF">PROFUN_02257</name>
</gene>
<comment type="similarity">
    <text evidence="12">Belongs to the Mrp/NBP35 ATP-binding proteins family. NUBP2/CFD1 subfamily.</text>
</comment>
<dbReference type="InterPro" id="IPR028600">
    <property type="entry name" value="NUBP2/Cfd1_eukaryotes"/>
</dbReference>
<protein>
    <recommendedName>
        <fullName evidence="12">Cytosolic Fe-S cluster assembly factor NUBP2 homolog</fullName>
    </recommendedName>
</protein>
<dbReference type="FunCoup" id="A0A2P6NYF5">
    <property type="interactions" value="10"/>
</dbReference>
<evidence type="ECO:0000256" key="6">
    <source>
        <dbReference type="ARBA" id="ARBA00022741"/>
    </source>
</evidence>
<dbReference type="HAMAP" id="MF_03039">
    <property type="entry name" value="NUBP2"/>
    <property type="match status" value="1"/>
</dbReference>
<feature type="binding site" evidence="12">
    <location>
        <position position="190"/>
    </location>
    <ligand>
        <name>[4Fe-4S] cluster</name>
        <dbReference type="ChEBI" id="CHEBI:49883"/>
        <note>ligand shared between dimeric partners</note>
    </ligand>
</feature>
<dbReference type="GO" id="GO:0005829">
    <property type="term" value="C:cytosol"/>
    <property type="evidence" value="ECO:0007669"/>
    <property type="project" value="TreeGrafter"/>
</dbReference>
<proteinExistence type="inferred from homology"/>
<comment type="subunit">
    <text evidence="11">Heterotetramer of 2 NUBP1 and 2 NUBP2 chains. Interacts with KIFC1. Interacts with NUBP1.</text>
</comment>
<organism evidence="13 14">
    <name type="scientific">Planoprotostelium fungivorum</name>
    <dbReference type="NCBI Taxonomy" id="1890364"/>
    <lineage>
        <taxon>Eukaryota</taxon>
        <taxon>Amoebozoa</taxon>
        <taxon>Evosea</taxon>
        <taxon>Variosea</taxon>
        <taxon>Cavosteliida</taxon>
        <taxon>Cavosteliaceae</taxon>
        <taxon>Planoprotostelium</taxon>
    </lineage>
</organism>
<evidence type="ECO:0000256" key="11">
    <source>
        <dbReference type="ARBA" id="ARBA00065349"/>
    </source>
</evidence>
<evidence type="ECO:0000256" key="7">
    <source>
        <dbReference type="ARBA" id="ARBA00022840"/>
    </source>
</evidence>
<comment type="caution">
    <text evidence="13">The sequence shown here is derived from an EMBL/GenBank/DDBJ whole genome shotgun (WGS) entry which is preliminary data.</text>
</comment>
<evidence type="ECO:0000256" key="5">
    <source>
        <dbReference type="ARBA" id="ARBA00022723"/>
    </source>
</evidence>
<dbReference type="InterPro" id="IPR027417">
    <property type="entry name" value="P-loop_NTPase"/>
</dbReference>
<sequence>MEGVKHKILVLSGKGGVGKSTVSCQLALALVLQGKKVGLLDVDLCGPSVPRIVGLQGRDVKKSNQGWIPVYPEEHKSLAVMSIGFLLPDPDAAVVWRGPKKTAMIKQFIEDVVWGELDYLIVDTPPGTSDEHIAVIESLKEHQPDGAVIVTTPQGVSISDVRKEISFCNKVGLPILGVVENMSGFICPNCSECTNIFSSEGGKLLSEELNIRFLGKIPIDPALTALQEGGGSFVSKFPDSQTLKAIQLFVSDLITSPTPDAK</sequence>
<dbReference type="GO" id="GO:0051539">
    <property type="term" value="F:4 iron, 4 sulfur cluster binding"/>
    <property type="evidence" value="ECO:0007669"/>
    <property type="project" value="UniProtKB-UniRule"/>
</dbReference>
<dbReference type="InterPro" id="IPR000808">
    <property type="entry name" value="Mrp-like_CS"/>
</dbReference>
<dbReference type="InterPro" id="IPR033756">
    <property type="entry name" value="YlxH/NBP35"/>
</dbReference>
<dbReference type="AlphaFoldDB" id="A0A2P6NYF5"/>
<keyword evidence="6 12" id="KW-0547">Nucleotide-binding</keyword>
<dbReference type="PANTHER" id="PTHR23264:SF19">
    <property type="entry name" value="CYTOSOLIC FE-S CLUSTER ASSEMBLY FACTOR NUBP2"/>
    <property type="match status" value="1"/>
</dbReference>
<evidence type="ECO:0000256" key="10">
    <source>
        <dbReference type="ARBA" id="ARBA00053368"/>
    </source>
</evidence>
<comment type="subcellular location">
    <subcellularLocation>
        <location evidence="2">Cytoplasm</location>
        <location evidence="2">Cytoskeleton</location>
        <location evidence="2">Cilium axoneme</location>
    </subcellularLocation>
    <subcellularLocation>
        <location evidence="1">Cytoplasm</location>
        <location evidence="1">Cytoskeleton</location>
        <location evidence="1">Microtubule organizing center</location>
        <location evidence="1">Centrosome</location>
        <location evidence="1">Centriole</location>
    </subcellularLocation>
</comment>
<evidence type="ECO:0000256" key="2">
    <source>
        <dbReference type="ARBA" id="ARBA00004430"/>
    </source>
</evidence>
<keyword evidence="3 12" id="KW-0004">4Fe-4S</keyword>
<evidence type="ECO:0000256" key="3">
    <source>
        <dbReference type="ARBA" id="ARBA00022485"/>
    </source>
</evidence>
<dbReference type="Proteomes" id="UP000241769">
    <property type="component" value="Unassembled WGS sequence"/>
</dbReference>
<feature type="binding site" evidence="12">
    <location>
        <position position="187"/>
    </location>
    <ligand>
        <name>[4Fe-4S] cluster</name>
        <dbReference type="ChEBI" id="CHEBI:49883"/>
        <note>ligand shared between dimeric partners</note>
    </ligand>
</feature>
<dbReference type="FunFam" id="3.40.50.300:FF:000796">
    <property type="entry name" value="Cytosolic Fe-S cluster assembly factor NUBP2"/>
    <property type="match status" value="1"/>
</dbReference>
<keyword evidence="5 12" id="KW-0479">Metal-binding</keyword>
<keyword evidence="9 12" id="KW-0411">Iron-sulfur</keyword>
<evidence type="ECO:0000313" key="14">
    <source>
        <dbReference type="Proteomes" id="UP000241769"/>
    </source>
</evidence>
<dbReference type="STRING" id="1890364.A0A2P6NYF5"/>
<dbReference type="GO" id="GO:0046872">
    <property type="term" value="F:metal ion binding"/>
    <property type="evidence" value="ECO:0007669"/>
    <property type="project" value="UniProtKB-KW"/>
</dbReference>
<dbReference type="GO" id="GO:0016226">
    <property type="term" value="P:iron-sulfur cluster assembly"/>
    <property type="evidence" value="ECO:0007669"/>
    <property type="project" value="UniProtKB-UniRule"/>
</dbReference>
<keyword evidence="8 12" id="KW-0408">Iron</keyword>
<dbReference type="GO" id="GO:0005814">
    <property type="term" value="C:centriole"/>
    <property type="evidence" value="ECO:0007669"/>
    <property type="project" value="UniProtKB-SubCell"/>
</dbReference>
<comment type="function">
    <text evidence="10">Component of the cytosolic iron-sulfur (Fe/S) protein assembly (CIA) machinery. Required for maturation of extramitochondrial Fe-S proteins. The NUBP1-NUBP2 heterotetramer forms a Fe-S scaffold complex, mediating the de novo assembly of an Fe-S cluster and its transfer to target apoproteins. Negatively regulates cilium formation and structure.</text>
</comment>
<dbReference type="InParanoid" id="A0A2P6NYF5"/>
<dbReference type="GO" id="GO:0005634">
    <property type="term" value="C:nucleus"/>
    <property type="evidence" value="ECO:0007669"/>
    <property type="project" value="UniProtKB-ARBA"/>
</dbReference>
<keyword evidence="4 12" id="KW-0963">Cytoplasm</keyword>
<evidence type="ECO:0000256" key="4">
    <source>
        <dbReference type="ARBA" id="ARBA00022490"/>
    </source>
</evidence>
<dbReference type="CDD" id="cd02037">
    <property type="entry name" value="Mrp_NBP35"/>
    <property type="match status" value="1"/>
</dbReference>
<dbReference type="PROSITE" id="PS01215">
    <property type="entry name" value="MRP"/>
    <property type="match status" value="1"/>
</dbReference>
<evidence type="ECO:0000256" key="8">
    <source>
        <dbReference type="ARBA" id="ARBA00023004"/>
    </source>
</evidence>
<dbReference type="GO" id="GO:0005524">
    <property type="term" value="F:ATP binding"/>
    <property type="evidence" value="ECO:0007669"/>
    <property type="project" value="UniProtKB-KW"/>
</dbReference>
<dbReference type="Gene3D" id="3.40.50.300">
    <property type="entry name" value="P-loop containing nucleotide triphosphate hydrolases"/>
    <property type="match status" value="1"/>
</dbReference>
<dbReference type="EMBL" id="MDYQ01000006">
    <property type="protein sequence ID" value="PRP88979.1"/>
    <property type="molecule type" value="Genomic_DNA"/>
</dbReference>
<keyword evidence="14" id="KW-1185">Reference proteome</keyword>
<reference evidence="13 14" key="1">
    <citation type="journal article" date="2018" name="Genome Biol. Evol.">
        <title>Multiple Roots of Fruiting Body Formation in Amoebozoa.</title>
        <authorList>
            <person name="Hillmann F."/>
            <person name="Forbes G."/>
            <person name="Novohradska S."/>
            <person name="Ferling I."/>
            <person name="Riege K."/>
            <person name="Groth M."/>
            <person name="Westermann M."/>
            <person name="Marz M."/>
            <person name="Spaller T."/>
            <person name="Winckler T."/>
            <person name="Schaap P."/>
            <person name="Glockner G."/>
        </authorList>
    </citation>
    <scope>NUCLEOTIDE SEQUENCE [LARGE SCALE GENOMIC DNA]</scope>
    <source>
        <strain evidence="13 14">Jena</strain>
    </source>
</reference>
<dbReference type="GO" id="GO:0005930">
    <property type="term" value="C:axoneme"/>
    <property type="evidence" value="ECO:0007669"/>
    <property type="project" value="UniProtKB-SubCell"/>
</dbReference>
<feature type="binding site" evidence="12">
    <location>
        <begin position="13"/>
        <end position="20"/>
    </location>
    <ligand>
        <name>ATP</name>
        <dbReference type="ChEBI" id="CHEBI:30616"/>
    </ligand>
</feature>
<name>A0A2P6NYF5_9EUKA</name>
<dbReference type="PANTHER" id="PTHR23264">
    <property type="entry name" value="NUCLEOTIDE-BINDING PROTEIN NBP35 YEAST -RELATED"/>
    <property type="match status" value="1"/>
</dbReference>
<accession>A0A2P6NYF5</accession>
<evidence type="ECO:0000313" key="13">
    <source>
        <dbReference type="EMBL" id="PRP88979.1"/>
    </source>
</evidence>
<dbReference type="Pfam" id="PF10609">
    <property type="entry name" value="ParA"/>
    <property type="match status" value="1"/>
</dbReference>
<keyword evidence="7 12" id="KW-0067">ATP-binding</keyword>
<comment type="cofactor">
    <cofactor evidence="12">
        <name>[4Fe-4S] cluster</name>
        <dbReference type="ChEBI" id="CHEBI:49883"/>
    </cofactor>
    <text evidence="12">Binds 4 [4Fe-4S] clusters per heterotetramer. Contains two stable clusters in the N-termini of NUBP1 and two labile, bridging clusters between subunits of the NUBP1-NUBP2 heterotetramer.</text>
</comment>
<evidence type="ECO:0000256" key="12">
    <source>
        <dbReference type="HAMAP-Rule" id="MF_03039"/>
    </source>
</evidence>
<dbReference type="InterPro" id="IPR019591">
    <property type="entry name" value="Mrp/NBP35_ATP-bd"/>
</dbReference>
<dbReference type="SUPFAM" id="SSF52540">
    <property type="entry name" value="P-loop containing nucleoside triphosphate hydrolases"/>
    <property type="match status" value="1"/>
</dbReference>
<dbReference type="OrthoDB" id="1741334at2759"/>
<evidence type="ECO:0000256" key="1">
    <source>
        <dbReference type="ARBA" id="ARBA00004114"/>
    </source>
</evidence>
<dbReference type="GO" id="GO:0140663">
    <property type="term" value="F:ATP-dependent FeS chaperone activity"/>
    <property type="evidence" value="ECO:0007669"/>
    <property type="project" value="InterPro"/>
</dbReference>
<evidence type="ECO:0000256" key="9">
    <source>
        <dbReference type="ARBA" id="ARBA00023014"/>
    </source>
</evidence>